<dbReference type="NCBIfam" id="NF002881">
    <property type="entry name" value="PRK03343.1"/>
    <property type="match status" value="1"/>
</dbReference>
<evidence type="ECO:0000256" key="5">
    <source>
        <dbReference type="ARBA" id="ARBA00013151"/>
    </source>
</evidence>
<evidence type="ECO:0000256" key="9">
    <source>
        <dbReference type="ARBA" id="ARBA00023270"/>
    </source>
</evidence>
<name>A0AA41YUA9_9HYPH</name>
<evidence type="ECO:0000256" key="3">
    <source>
        <dbReference type="ARBA" id="ARBA00004857"/>
    </source>
</evidence>
<evidence type="ECO:0000256" key="1">
    <source>
        <dbReference type="ARBA" id="ARBA00003518"/>
    </source>
</evidence>
<keyword evidence="9 11" id="KW-0704">Schiff base</keyword>
<dbReference type="AlphaFoldDB" id="A0AA41YUA9"/>
<dbReference type="PROSITE" id="PS00958">
    <property type="entry name" value="TRANSALDOLASE_2"/>
    <property type="match status" value="1"/>
</dbReference>
<dbReference type="GO" id="GO:0005737">
    <property type="term" value="C:cytoplasm"/>
    <property type="evidence" value="ECO:0007669"/>
    <property type="project" value="UniProtKB-SubCell"/>
</dbReference>
<reference evidence="12" key="1">
    <citation type="submission" date="2022-05" db="EMBL/GenBank/DDBJ databases">
        <authorList>
            <person name="Pankratov T."/>
        </authorList>
    </citation>
    <scope>NUCLEOTIDE SEQUENCE</scope>
    <source>
        <strain evidence="12">BP6-180914</strain>
    </source>
</reference>
<dbReference type="InterPro" id="IPR004732">
    <property type="entry name" value="Transaldolase_2"/>
</dbReference>
<dbReference type="SUPFAM" id="SSF51569">
    <property type="entry name" value="Aldolase"/>
    <property type="match status" value="1"/>
</dbReference>
<evidence type="ECO:0000313" key="12">
    <source>
        <dbReference type="EMBL" id="MCW6508706.1"/>
    </source>
</evidence>
<dbReference type="Proteomes" id="UP001165667">
    <property type="component" value="Unassembled WGS sequence"/>
</dbReference>
<dbReference type="EMBL" id="JAMOIM010000006">
    <property type="protein sequence ID" value="MCW6508706.1"/>
    <property type="molecule type" value="Genomic_DNA"/>
</dbReference>
<dbReference type="PANTHER" id="PTHR10683:SF31">
    <property type="entry name" value="TRANSALDOLASE"/>
    <property type="match status" value="1"/>
</dbReference>
<keyword evidence="13" id="KW-1185">Reference proteome</keyword>
<dbReference type="InterPro" id="IPR001585">
    <property type="entry name" value="TAL/FSA"/>
</dbReference>
<accession>A0AA41YUA9</accession>
<keyword evidence="7 11" id="KW-0808">Transferase</keyword>
<keyword evidence="6 11" id="KW-0963">Cytoplasm</keyword>
<proteinExistence type="inferred from homology"/>
<dbReference type="HAMAP" id="MF_00493">
    <property type="entry name" value="Transaldolase_2"/>
    <property type="match status" value="1"/>
</dbReference>
<comment type="similarity">
    <text evidence="4 11">Belongs to the transaldolase family. Type 2 subfamily.</text>
</comment>
<evidence type="ECO:0000256" key="11">
    <source>
        <dbReference type="HAMAP-Rule" id="MF_00493"/>
    </source>
</evidence>
<dbReference type="Gene3D" id="3.20.20.70">
    <property type="entry name" value="Aldolase class I"/>
    <property type="match status" value="1"/>
</dbReference>
<keyword evidence="8 11" id="KW-0570">Pentose shunt</keyword>
<dbReference type="GO" id="GO:0006098">
    <property type="term" value="P:pentose-phosphate shunt"/>
    <property type="evidence" value="ECO:0007669"/>
    <property type="project" value="UniProtKB-UniRule"/>
</dbReference>
<comment type="catalytic activity">
    <reaction evidence="10 11">
        <text>D-sedoheptulose 7-phosphate + D-glyceraldehyde 3-phosphate = D-erythrose 4-phosphate + beta-D-fructose 6-phosphate</text>
        <dbReference type="Rhea" id="RHEA:17053"/>
        <dbReference type="ChEBI" id="CHEBI:16897"/>
        <dbReference type="ChEBI" id="CHEBI:57483"/>
        <dbReference type="ChEBI" id="CHEBI:57634"/>
        <dbReference type="ChEBI" id="CHEBI:59776"/>
        <dbReference type="EC" id="2.2.1.2"/>
    </reaction>
</comment>
<dbReference type="RefSeq" id="WP_282585072.1">
    <property type="nucleotide sequence ID" value="NZ_JAMOIM010000006.1"/>
</dbReference>
<evidence type="ECO:0000256" key="10">
    <source>
        <dbReference type="ARBA" id="ARBA00048810"/>
    </source>
</evidence>
<evidence type="ECO:0000256" key="2">
    <source>
        <dbReference type="ARBA" id="ARBA00004496"/>
    </source>
</evidence>
<comment type="pathway">
    <text evidence="3 11">Carbohydrate degradation; pentose phosphate pathway; D-glyceraldehyde 3-phosphate and beta-D-fructose 6-phosphate from D-ribose 5-phosphate and D-xylulose 5-phosphate (non-oxidative stage): step 2/3.</text>
</comment>
<dbReference type="Pfam" id="PF00923">
    <property type="entry name" value="TAL_FSA"/>
    <property type="match status" value="1"/>
</dbReference>
<dbReference type="EC" id="2.2.1.2" evidence="5 11"/>
<evidence type="ECO:0000313" key="13">
    <source>
        <dbReference type="Proteomes" id="UP001165667"/>
    </source>
</evidence>
<comment type="caution">
    <text evidence="12">The sequence shown here is derived from an EMBL/GenBank/DDBJ whole genome shotgun (WGS) entry which is preliminary data.</text>
</comment>
<dbReference type="GO" id="GO:0004801">
    <property type="term" value="F:transaldolase activity"/>
    <property type="evidence" value="ECO:0007669"/>
    <property type="project" value="UniProtKB-UniRule"/>
</dbReference>
<dbReference type="NCBIfam" id="TIGR00876">
    <property type="entry name" value="tal_mycobact"/>
    <property type="match status" value="1"/>
</dbReference>
<dbReference type="InterPro" id="IPR013785">
    <property type="entry name" value="Aldolase_TIM"/>
</dbReference>
<comment type="subcellular location">
    <subcellularLocation>
        <location evidence="2 11">Cytoplasm</location>
    </subcellularLocation>
</comment>
<evidence type="ECO:0000256" key="4">
    <source>
        <dbReference type="ARBA" id="ARBA00008426"/>
    </source>
</evidence>
<evidence type="ECO:0000256" key="6">
    <source>
        <dbReference type="ARBA" id="ARBA00022490"/>
    </source>
</evidence>
<dbReference type="InterPro" id="IPR018225">
    <property type="entry name" value="Transaldolase_AS"/>
</dbReference>
<dbReference type="GO" id="GO:0005975">
    <property type="term" value="P:carbohydrate metabolic process"/>
    <property type="evidence" value="ECO:0007669"/>
    <property type="project" value="InterPro"/>
</dbReference>
<organism evidence="12 13">
    <name type="scientific">Lichenifustis flavocetrariae</name>
    <dbReference type="NCBI Taxonomy" id="2949735"/>
    <lineage>
        <taxon>Bacteria</taxon>
        <taxon>Pseudomonadati</taxon>
        <taxon>Pseudomonadota</taxon>
        <taxon>Alphaproteobacteria</taxon>
        <taxon>Hyphomicrobiales</taxon>
        <taxon>Lichenihabitantaceae</taxon>
        <taxon>Lichenifustis</taxon>
    </lineage>
</organism>
<dbReference type="CDD" id="cd00955">
    <property type="entry name" value="Transaldolase_like"/>
    <property type="match status" value="1"/>
</dbReference>
<gene>
    <name evidence="11 12" type="primary">tal</name>
    <name evidence="12" type="ORF">M8523_11825</name>
</gene>
<evidence type="ECO:0000256" key="8">
    <source>
        <dbReference type="ARBA" id="ARBA00023126"/>
    </source>
</evidence>
<protein>
    <recommendedName>
        <fullName evidence="5 11">Transaldolase</fullName>
        <ecNumber evidence="5 11">2.2.1.2</ecNumber>
    </recommendedName>
</protein>
<comment type="function">
    <text evidence="1 11">Transaldolase is important for the balance of metabolites in the pentose-phosphate pathway.</text>
</comment>
<feature type="active site" description="Schiff-base intermediate with substrate" evidence="11">
    <location>
        <position position="140"/>
    </location>
</feature>
<sequence>MNPLIELSALGQSPWLDDLHRDLVLKGGLKKMIDEEGLRGMTSNPSIFEKAIGETDEYKDELQDLLSKGQLDDMAIYETLAVADIKAACDVFRPVYDKTHKLDGYVSLEVPPGLAMETGKTVEEAKRLWKLVGRDNLMVKVPGTTPGVPAIKELIGQGININVTLLFSIGAYEKVVESYIAGLETFDKAGGDVSKVASVASFFLSRIDTVVDKQLSELPADKKSDGEKLKGKIAIAWAKLAYQRWIELFSGARWEALAAKGAKPQRLLWASTGTKDPALPKTYYVDALIGKLTVNTMPDATMKAFAATGTAKSDTIESDIPGAKAAIESLPKLGISLQTITDDLVEDGVKKFVDSFDKLLGGVAKKRRELAGAAPNPKEAAA</sequence>
<dbReference type="PIRSF" id="PIRSF036915">
    <property type="entry name" value="Trnald_Bac_Plnt"/>
    <property type="match status" value="1"/>
</dbReference>
<evidence type="ECO:0000256" key="7">
    <source>
        <dbReference type="ARBA" id="ARBA00022679"/>
    </source>
</evidence>
<dbReference type="PANTHER" id="PTHR10683">
    <property type="entry name" value="TRANSALDOLASE"/>
    <property type="match status" value="1"/>
</dbReference>